<name>A0A0R1U1N5_9LACO</name>
<protein>
    <recommendedName>
        <fullName evidence="4">Integral membrane protein</fullName>
    </recommendedName>
</protein>
<feature type="transmembrane region" description="Helical" evidence="1">
    <location>
        <begin position="86"/>
        <end position="106"/>
    </location>
</feature>
<keyword evidence="1" id="KW-0472">Membrane</keyword>
<dbReference type="RefSeq" id="WP_025087019.1">
    <property type="nucleotide sequence ID" value="NZ_AZFT01000004.1"/>
</dbReference>
<dbReference type="eggNOG" id="ENOG5032Y8F">
    <property type="taxonomic scope" value="Bacteria"/>
</dbReference>
<sequence length="147" mass="16554">MKTIIKKSVGGFCIGVTLGVIISLVFAKLWANGGYVPSTPAFMAQYATEWSAMLVSVILWGGMGIVFTLTSMVFERETWSLLKMTATHYLVTLVLFFPLAYLAGWFPHTSAASFGFFLIYTLTYVVIYLLNYLVIWLDVRKINQKIK</sequence>
<proteinExistence type="predicted"/>
<dbReference type="PATRIC" id="fig|1423724.4.peg.1783"/>
<organism evidence="2 3">
    <name type="scientific">Ligilactobacillus apodemi DSM 16634 = JCM 16172</name>
    <dbReference type="NCBI Taxonomy" id="1423724"/>
    <lineage>
        <taxon>Bacteria</taxon>
        <taxon>Bacillati</taxon>
        <taxon>Bacillota</taxon>
        <taxon>Bacilli</taxon>
        <taxon>Lactobacillales</taxon>
        <taxon>Lactobacillaceae</taxon>
        <taxon>Ligilactobacillus</taxon>
    </lineage>
</organism>
<keyword evidence="1" id="KW-0812">Transmembrane</keyword>
<feature type="transmembrane region" description="Helical" evidence="1">
    <location>
        <begin position="112"/>
        <end position="137"/>
    </location>
</feature>
<reference evidence="2 3" key="1">
    <citation type="journal article" date="2015" name="Genome Announc.">
        <title>Expanding the biotechnology potential of lactobacilli through comparative genomics of 213 strains and associated genera.</title>
        <authorList>
            <person name="Sun Z."/>
            <person name="Harris H.M."/>
            <person name="McCann A."/>
            <person name="Guo C."/>
            <person name="Argimon S."/>
            <person name="Zhang W."/>
            <person name="Yang X."/>
            <person name="Jeffery I.B."/>
            <person name="Cooney J.C."/>
            <person name="Kagawa T.F."/>
            <person name="Liu W."/>
            <person name="Song Y."/>
            <person name="Salvetti E."/>
            <person name="Wrobel A."/>
            <person name="Rasinkangas P."/>
            <person name="Parkhill J."/>
            <person name="Rea M.C."/>
            <person name="O'Sullivan O."/>
            <person name="Ritari J."/>
            <person name="Douillard F.P."/>
            <person name="Paul Ross R."/>
            <person name="Yang R."/>
            <person name="Briner A.E."/>
            <person name="Felis G.E."/>
            <person name="de Vos W.M."/>
            <person name="Barrangou R."/>
            <person name="Klaenhammer T.R."/>
            <person name="Caufield P.W."/>
            <person name="Cui Y."/>
            <person name="Zhang H."/>
            <person name="O'Toole P.W."/>
        </authorList>
    </citation>
    <scope>NUCLEOTIDE SEQUENCE [LARGE SCALE GENOMIC DNA]</scope>
    <source>
        <strain evidence="2 3">DSM 16634</strain>
    </source>
</reference>
<feature type="transmembrane region" description="Helical" evidence="1">
    <location>
        <begin position="12"/>
        <end position="30"/>
    </location>
</feature>
<feature type="transmembrane region" description="Helical" evidence="1">
    <location>
        <begin position="50"/>
        <end position="74"/>
    </location>
</feature>
<dbReference type="EMBL" id="AZFT01000004">
    <property type="protein sequence ID" value="KRL87287.1"/>
    <property type="molecule type" value="Genomic_DNA"/>
</dbReference>
<evidence type="ECO:0000256" key="1">
    <source>
        <dbReference type="SAM" id="Phobius"/>
    </source>
</evidence>
<comment type="caution">
    <text evidence="2">The sequence shown here is derived from an EMBL/GenBank/DDBJ whole genome shotgun (WGS) entry which is preliminary data.</text>
</comment>
<dbReference type="OrthoDB" id="1698302at2"/>
<dbReference type="Pfam" id="PF11457">
    <property type="entry name" value="DUF3021"/>
    <property type="match status" value="1"/>
</dbReference>
<evidence type="ECO:0000313" key="3">
    <source>
        <dbReference type="Proteomes" id="UP000051324"/>
    </source>
</evidence>
<evidence type="ECO:0008006" key="4">
    <source>
        <dbReference type="Google" id="ProtNLM"/>
    </source>
</evidence>
<keyword evidence="1" id="KW-1133">Transmembrane helix</keyword>
<dbReference type="STRING" id="1423724.FC32_GL001710"/>
<evidence type="ECO:0000313" key="2">
    <source>
        <dbReference type="EMBL" id="KRL87287.1"/>
    </source>
</evidence>
<dbReference type="InterPro" id="IPR021560">
    <property type="entry name" value="DUF3021"/>
</dbReference>
<dbReference type="Proteomes" id="UP000051324">
    <property type="component" value="Unassembled WGS sequence"/>
</dbReference>
<keyword evidence="3" id="KW-1185">Reference proteome</keyword>
<accession>A0A0R1U1N5</accession>
<dbReference type="AlphaFoldDB" id="A0A0R1U1N5"/>
<gene>
    <name evidence="2" type="ORF">FC32_GL001710</name>
</gene>